<feature type="binding site" evidence="5">
    <location>
        <position position="231"/>
    </location>
    <ligand>
        <name>substrate</name>
    </ligand>
</feature>
<dbReference type="SUPFAM" id="SSF51556">
    <property type="entry name" value="Metallo-dependent hydrolases"/>
    <property type="match status" value="1"/>
</dbReference>
<dbReference type="InterPro" id="IPR023512">
    <property type="entry name" value="Deaminase_MtaD/DadD"/>
</dbReference>
<comment type="function">
    <text evidence="5">Catalyzes the deamination of 5-methylthioadenosine and S-adenosyl-L-homocysteine into 5-methylthioinosine and S-inosyl-L-homocysteine, respectively. Is also able to deaminate adenosine.</text>
</comment>
<gene>
    <name evidence="5" type="primary">mtaD</name>
    <name evidence="7" type="ORF">SAMN05216586_101685</name>
</gene>
<comment type="similarity">
    <text evidence="5">Belongs to the metallo-dependent hydrolases superfamily. MTA/SAH deaminase family.</text>
</comment>
<dbReference type="Gene3D" id="3.20.20.140">
    <property type="entry name" value="Metal-dependent hydrolases"/>
    <property type="match status" value="1"/>
</dbReference>
<dbReference type="InterPro" id="IPR011059">
    <property type="entry name" value="Metal-dep_hydrolase_composite"/>
</dbReference>
<dbReference type="InterPro" id="IPR032466">
    <property type="entry name" value="Metal_Hydrolase"/>
</dbReference>
<comment type="similarity">
    <text evidence="1">Belongs to the metallo-dependent hydrolases superfamily. ATZ/TRZ family.</text>
</comment>
<accession>A0AAQ1G507</accession>
<dbReference type="PANTHER" id="PTHR43794">
    <property type="entry name" value="AMINOHYDROLASE SSNA-RELATED"/>
    <property type="match status" value="1"/>
</dbReference>
<feature type="binding site" evidence="5">
    <location>
        <position position="228"/>
    </location>
    <ligand>
        <name>Zn(2+)</name>
        <dbReference type="ChEBI" id="CHEBI:29105"/>
    </ligand>
</feature>
<dbReference type="Proteomes" id="UP000243518">
    <property type="component" value="Unassembled WGS sequence"/>
</dbReference>
<dbReference type="PANTHER" id="PTHR43794:SF11">
    <property type="entry name" value="AMIDOHYDROLASE-RELATED DOMAIN-CONTAINING PROTEIN"/>
    <property type="match status" value="1"/>
</dbReference>
<sequence>MMQGELNMTTLPRELDLLIVPRWIVPVVPHGQVLEDHALAVHQGRIVGMVPVASANALNPRERRDLPDHVLIPGLINAHGHAAMTLFRGLADDLPLMTWLTDHIWPAEGRWVNADFVRLGTDLAIAEMLRGGTTCFSDMYFFPDVAAAAAMDAGIRAQLCFPVIDNPIPGARNAEEAIAKGLRLRDDTRHNGLISVAFGPHAPYTVGDENLARIRTLADELDMPIHMHLHETAGEVDDAVAQTGLRPLRRLQQLGLLSPRLQAVHVTEINDDDLDLLVEHGVQLIHCPESNLKLASGMMPVQRLLDAGLNVALGTDGAASNNDLDMLGEMRTAAMLAKIVAGAPTALDAHSALHMATLAGARALGLEEETGSIEVGKAADLTAVNLSGLAQQPLYHPVSQLLYTCSASQVSDVWVAGRCKLRDGQLTEIDPQPILQQARSLAELIAKGDTHES</sequence>
<dbReference type="GO" id="GO:0046872">
    <property type="term" value="F:metal ion binding"/>
    <property type="evidence" value="ECO:0007669"/>
    <property type="project" value="UniProtKB-KW"/>
</dbReference>
<dbReference type="EC" id="3.5.4.28" evidence="5"/>
<dbReference type="EMBL" id="FNVE01000001">
    <property type="protein sequence ID" value="SEF68916.1"/>
    <property type="molecule type" value="Genomic_DNA"/>
</dbReference>
<proteinExistence type="inferred from homology"/>
<keyword evidence="2 5" id="KW-0479">Metal-binding</keyword>
<evidence type="ECO:0000259" key="6">
    <source>
        <dbReference type="Pfam" id="PF01979"/>
    </source>
</evidence>
<dbReference type="CDD" id="cd01298">
    <property type="entry name" value="ATZ_TRZ_like"/>
    <property type="match status" value="1"/>
</dbReference>
<protein>
    <recommendedName>
        <fullName evidence="5">5-methylthioadenosine/S-adenosylhomocysteine deaminase</fullName>
        <shortName evidence="5">MTA/SAH deaminase</shortName>
        <ecNumber evidence="5">3.5.4.28</ecNumber>
        <ecNumber evidence="5">3.5.4.31</ecNumber>
    </recommendedName>
</protein>
<feature type="domain" description="Amidohydrolase-related" evidence="6">
    <location>
        <begin position="70"/>
        <end position="418"/>
    </location>
</feature>
<evidence type="ECO:0000256" key="1">
    <source>
        <dbReference type="ARBA" id="ARBA00006745"/>
    </source>
</evidence>
<evidence type="ECO:0000313" key="8">
    <source>
        <dbReference type="Proteomes" id="UP000243518"/>
    </source>
</evidence>
<dbReference type="Pfam" id="PF01979">
    <property type="entry name" value="Amidohydro_1"/>
    <property type="match status" value="1"/>
</dbReference>
<comment type="cofactor">
    <cofactor evidence="5">
        <name>Zn(2+)</name>
        <dbReference type="ChEBI" id="CHEBI:29105"/>
    </cofactor>
    <text evidence="5">Binds 1 zinc ion per subunit.</text>
</comment>
<reference evidence="7 8" key="1">
    <citation type="submission" date="2016-10" db="EMBL/GenBank/DDBJ databases">
        <authorList>
            <person name="Varghese N."/>
            <person name="Submissions S."/>
        </authorList>
    </citation>
    <scope>NUCLEOTIDE SEQUENCE [LARGE SCALE GENOMIC DNA]</scope>
    <source>
        <strain evidence="7 8">CECT 8317</strain>
    </source>
</reference>
<evidence type="ECO:0000256" key="2">
    <source>
        <dbReference type="ARBA" id="ARBA00022723"/>
    </source>
</evidence>
<dbReference type="GO" id="GO:0050270">
    <property type="term" value="F:S-adenosylhomocysteine deaminase activity"/>
    <property type="evidence" value="ECO:0007669"/>
    <property type="project" value="UniProtKB-UniRule"/>
</dbReference>
<comment type="caution">
    <text evidence="7">The sequence shown here is derived from an EMBL/GenBank/DDBJ whole genome shotgun (WGS) entry which is preliminary data.</text>
</comment>
<dbReference type="InterPro" id="IPR006680">
    <property type="entry name" value="Amidohydro-rel"/>
</dbReference>
<dbReference type="AlphaFoldDB" id="A0AAQ1G507"/>
<keyword evidence="4 5" id="KW-0862">Zinc</keyword>
<name>A0AAQ1G507_9GAMM</name>
<evidence type="ECO:0000313" key="7">
    <source>
        <dbReference type="EMBL" id="SEF68916.1"/>
    </source>
</evidence>
<comment type="caution">
    <text evidence="5">Lacks conserved residue(s) required for the propagation of feature annotation.</text>
</comment>
<keyword evidence="8" id="KW-1185">Reference proteome</keyword>
<comment type="catalytic activity">
    <reaction evidence="5">
        <text>S-adenosyl-L-homocysteine + H2O + H(+) = S-inosyl-L-homocysteine + NH4(+)</text>
        <dbReference type="Rhea" id="RHEA:20716"/>
        <dbReference type="ChEBI" id="CHEBI:15377"/>
        <dbReference type="ChEBI" id="CHEBI:15378"/>
        <dbReference type="ChEBI" id="CHEBI:28938"/>
        <dbReference type="ChEBI" id="CHEBI:57856"/>
        <dbReference type="ChEBI" id="CHEBI:57985"/>
        <dbReference type="EC" id="3.5.4.28"/>
    </reaction>
</comment>
<organism evidence="7 8">
    <name type="scientific">Halopseudomonas aestusnigri</name>
    <dbReference type="NCBI Taxonomy" id="857252"/>
    <lineage>
        <taxon>Bacteria</taxon>
        <taxon>Pseudomonadati</taxon>
        <taxon>Pseudomonadota</taxon>
        <taxon>Gammaproteobacteria</taxon>
        <taxon>Pseudomonadales</taxon>
        <taxon>Pseudomonadaceae</taxon>
        <taxon>Halopseudomonas</taxon>
    </lineage>
</organism>
<dbReference type="EC" id="3.5.4.31" evidence="5"/>
<evidence type="ECO:0000256" key="4">
    <source>
        <dbReference type="ARBA" id="ARBA00022833"/>
    </source>
</evidence>
<dbReference type="Gene3D" id="2.30.40.10">
    <property type="entry name" value="Urease, subunit C, domain 1"/>
    <property type="match status" value="1"/>
</dbReference>
<feature type="binding site" evidence="5">
    <location>
        <position position="201"/>
    </location>
    <ligand>
        <name>substrate</name>
    </ligand>
</feature>
<feature type="binding site" evidence="5">
    <location>
        <position position="316"/>
    </location>
    <ligand>
        <name>substrate</name>
    </ligand>
</feature>
<dbReference type="HAMAP" id="MF_01281">
    <property type="entry name" value="MTA_SAH_deamin"/>
    <property type="match status" value="1"/>
</dbReference>
<evidence type="ECO:0000256" key="5">
    <source>
        <dbReference type="HAMAP-Rule" id="MF_01281"/>
    </source>
</evidence>
<dbReference type="InterPro" id="IPR050287">
    <property type="entry name" value="MTA/SAH_deaminase"/>
</dbReference>
<dbReference type="NCBIfam" id="NF006549">
    <property type="entry name" value="PRK09045.1"/>
    <property type="match status" value="1"/>
</dbReference>
<feature type="binding site" evidence="5">
    <location>
        <position position="108"/>
    </location>
    <ligand>
        <name>substrate</name>
    </ligand>
</feature>
<keyword evidence="3 5" id="KW-0378">Hydrolase</keyword>
<dbReference type="FunFam" id="3.20.20.140:FF:000014">
    <property type="entry name" value="5-methylthioadenosine/S-adenosylhomocysteine deaminase"/>
    <property type="match status" value="1"/>
</dbReference>
<evidence type="ECO:0000256" key="3">
    <source>
        <dbReference type="ARBA" id="ARBA00022801"/>
    </source>
</evidence>
<dbReference type="SUPFAM" id="SSF51338">
    <property type="entry name" value="Composite domain of metallo-dependent hydrolases"/>
    <property type="match status" value="1"/>
</dbReference>
<dbReference type="GO" id="GO:0090614">
    <property type="term" value="F:5'-methylthioadenosine deaminase activity"/>
    <property type="evidence" value="ECO:0007669"/>
    <property type="project" value="UniProtKB-UniRule"/>
</dbReference>
<comment type="catalytic activity">
    <reaction evidence="5">
        <text>S-methyl-5'-thioadenosine + H2O + H(+) = S-methyl-5'-thioinosine + NH4(+)</text>
        <dbReference type="Rhea" id="RHEA:25025"/>
        <dbReference type="ChEBI" id="CHEBI:15377"/>
        <dbReference type="ChEBI" id="CHEBI:15378"/>
        <dbReference type="ChEBI" id="CHEBI:17509"/>
        <dbReference type="ChEBI" id="CHEBI:28938"/>
        <dbReference type="ChEBI" id="CHEBI:48595"/>
        <dbReference type="EC" id="3.5.4.31"/>
    </reaction>
</comment>
<feature type="binding site" evidence="5">
    <location>
        <position position="79"/>
    </location>
    <ligand>
        <name>Zn(2+)</name>
        <dbReference type="ChEBI" id="CHEBI:29105"/>
    </ligand>
</feature>
<feature type="binding site" evidence="5">
    <location>
        <position position="316"/>
    </location>
    <ligand>
        <name>Zn(2+)</name>
        <dbReference type="ChEBI" id="CHEBI:29105"/>
    </ligand>
</feature>
<feature type="binding site" evidence="5">
    <location>
        <position position="81"/>
    </location>
    <ligand>
        <name>Zn(2+)</name>
        <dbReference type="ChEBI" id="CHEBI:29105"/>
    </ligand>
</feature>